<gene>
    <name evidence="2" type="ORF">AVEN_170289_1</name>
</gene>
<comment type="caution">
    <text evidence="2">The sequence shown here is derived from an EMBL/GenBank/DDBJ whole genome shotgun (WGS) entry which is preliminary data.</text>
</comment>
<feature type="compositionally biased region" description="Basic and acidic residues" evidence="1">
    <location>
        <begin position="1"/>
        <end position="12"/>
    </location>
</feature>
<dbReference type="EMBL" id="BGPR01285363">
    <property type="protein sequence ID" value="GBN33768.1"/>
    <property type="molecule type" value="Genomic_DNA"/>
</dbReference>
<feature type="compositionally biased region" description="Basic and acidic residues" evidence="1">
    <location>
        <begin position="25"/>
        <end position="34"/>
    </location>
</feature>
<name>A0A4Y2N2X0_ARAVE</name>
<organism evidence="2 3">
    <name type="scientific">Araneus ventricosus</name>
    <name type="common">Orbweaver spider</name>
    <name type="synonym">Epeira ventricosa</name>
    <dbReference type="NCBI Taxonomy" id="182803"/>
    <lineage>
        <taxon>Eukaryota</taxon>
        <taxon>Metazoa</taxon>
        <taxon>Ecdysozoa</taxon>
        <taxon>Arthropoda</taxon>
        <taxon>Chelicerata</taxon>
        <taxon>Arachnida</taxon>
        <taxon>Araneae</taxon>
        <taxon>Araneomorphae</taxon>
        <taxon>Entelegynae</taxon>
        <taxon>Araneoidea</taxon>
        <taxon>Araneidae</taxon>
        <taxon>Araneus</taxon>
    </lineage>
</organism>
<accession>A0A4Y2N2X0</accession>
<keyword evidence="3" id="KW-1185">Reference proteome</keyword>
<dbReference type="AlphaFoldDB" id="A0A4Y2N2X0"/>
<protein>
    <submittedName>
        <fullName evidence="2">Uncharacterized protein</fullName>
    </submittedName>
</protein>
<reference evidence="2 3" key="1">
    <citation type="journal article" date="2019" name="Sci. Rep.">
        <title>Orb-weaving spider Araneus ventricosus genome elucidates the spidroin gene catalogue.</title>
        <authorList>
            <person name="Kono N."/>
            <person name="Nakamura H."/>
            <person name="Ohtoshi R."/>
            <person name="Moran D.A.P."/>
            <person name="Shinohara A."/>
            <person name="Yoshida Y."/>
            <person name="Fujiwara M."/>
            <person name="Mori M."/>
            <person name="Tomita M."/>
            <person name="Arakawa K."/>
        </authorList>
    </citation>
    <scope>NUCLEOTIDE SEQUENCE [LARGE SCALE GENOMIC DNA]</scope>
</reference>
<feature type="non-terminal residue" evidence="2">
    <location>
        <position position="42"/>
    </location>
</feature>
<dbReference type="Proteomes" id="UP000499080">
    <property type="component" value="Unassembled WGS sequence"/>
</dbReference>
<evidence type="ECO:0000256" key="1">
    <source>
        <dbReference type="SAM" id="MobiDB-lite"/>
    </source>
</evidence>
<feature type="region of interest" description="Disordered" evidence="1">
    <location>
        <begin position="1"/>
        <end position="42"/>
    </location>
</feature>
<sequence>MEKEDKFSEHNHHIVGPKASSYSKIKSERNRQNSEVEGLESQ</sequence>
<evidence type="ECO:0000313" key="3">
    <source>
        <dbReference type="Proteomes" id="UP000499080"/>
    </source>
</evidence>
<proteinExistence type="predicted"/>
<evidence type="ECO:0000313" key="2">
    <source>
        <dbReference type="EMBL" id="GBN33768.1"/>
    </source>
</evidence>